<evidence type="ECO:0000256" key="2">
    <source>
        <dbReference type="ARBA" id="ARBA00007738"/>
    </source>
</evidence>
<dbReference type="AlphaFoldDB" id="A0A077WED3"/>
<dbReference type="InterPro" id="IPR016197">
    <property type="entry name" value="Chromo-like_dom_sf"/>
</dbReference>
<dbReference type="Pfam" id="PF00850">
    <property type="entry name" value="Hist_deacetyl"/>
    <property type="match status" value="1"/>
</dbReference>
<dbReference type="Gene3D" id="3.40.800.20">
    <property type="entry name" value="Histone deacetylase domain"/>
    <property type="match status" value="1"/>
</dbReference>
<feature type="domain" description="Histone deacetylase" evidence="11">
    <location>
        <begin position="235"/>
        <end position="609"/>
    </location>
</feature>
<protein>
    <recommendedName>
        <fullName evidence="3">histone deacetylase</fullName>
        <ecNumber evidence="3">3.5.1.98</ecNumber>
    </recommendedName>
</protein>
<gene>
    <name evidence="12" type="ORF">LRAMOSA08499</name>
</gene>
<sequence length="700" mass="77785">MLLHSPVETHALLSVNPDSTTTTTSTTNGDHPSPSNTTSTSTRSSMKRRRRQSPATTTVAVVDATRTNDDAIQVKLSTLRLPSPTPTPPPATLSTTTCDTDAELQPVLSSSHYKYKAGDAVEAIKRSTQDDSNEMWYCARVVDFHTERNLVFVHYEGWPADHADWIQHVNIRPLNNNSTKRHYGPRGKEDDASWKEYGLFYDQHHHQGNNATTTGLVHDRRMALHTCPCHNKITHPERPDRITCIFDTLHQHRLLRYVQPVPAREATTDELLKAHTPAHVHHYSPYRPSSSNNATVEEYDDDEEDPNPRARKMISIAALLNPEPPKRQLVNNNATMTKELSTVTTAATTHVVAPSTSKSKMICGQPGIAGDTTFHPRFSIISARVAAGALLNMTDAIIQGRVRNGFAVIRPPGHHAQDDIAMGYCFFNNVAVAAASALVKYPNLIKRVLILDWDIHHGNGTQQIFYDNPNVLYISIHRWDDGQFYPFTGAPDECGQDQGIGRNVNISLSETKDKPKPMGDTEFIAAMHHIVTPIARQFGPDMIFVSAGFDAAEGHPANLGGYNVTPRGYAMMTKMIKQLADEMCHGRLALSLEGGYELEPLANSATASIVQLLDTVPASSHGLEYKLDSFDDTLHSIRPNRGAVASLRKVIECQQAHWHFDDLTMDPEFRFELPEEWRAAHSISTRTRRTSGKSVVVKGY</sequence>
<evidence type="ECO:0000256" key="7">
    <source>
        <dbReference type="ARBA" id="ARBA00023015"/>
    </source>
</evidence>
<dbReference type="PANTHER" id="PTHR10625:SF5">
    <property type="entry name" value="HISTONE DEACETYLASE"/>
    <property type="match status" value="1"/>
</dbReference>
<dbReference type="InterPro" id="IPR023696">
    <property type="entry name" value="Ureohydrolase_dom_sf"/>
</dbReference>
<reference evidence="12" key="1">
    <citation type="journal article" date="2014" name="Genome Announc.">
        <title>De novo whole-genome sequence and genome annotation of Lichtheimia ramosa.</title>
        <authorList>
            <person name="Linde J."/>
            <person name="Schwartze V."/>
            <person name="Binder U."/>
            <person name="Lass-Florl C."/>
            <person name="Voigt K."/>
            <person name="Horn F."/>
        </authorList>
    </citation>
    <scope>NUCLEOTIDE SEQUENCE</scope>
    <source>
        <strain evidence="12">JMRC FSU:6197</strain>
    </source>
</reference>
<dbReference type="SUPFAM" id="SSF52768">
    <property type="entry name" value="Arginase/deacetylase"/>
    <property type="match status" value="1"/>
</dbReference>
<accession>A0A077WED3</accession>
<evidence type="ECO:0000256" key="8">
    <source>
        <dbReference type="ARBA" id="ARBA00023163"/>
    </source>
</evidence>
<feature type="compositionally biased region" description="Low complexity" evidence="10">
    <location>
        <begin position="19"/>
        <end position="44"/>
    </location>
</feature>
<evidence type="ECO:0000256" key="9">
    <source>
        <dbReference type="ARBA" id="ARBA00023242"/>
    </source>
</evidence>
<organism evidence="12">
    <name type="scientific">Lichtheimia ramosa</name>
    <dbReference type="NCBI Taxonomy" id="688394"/>
    <lineage>
        <taxon>Eukaryota</taxon>
        <taxon>Fungi</taxon>
        <taxon>Fungi incertae sedis</taxon>
        <taxon>Mucoromycota</taxon>
        <taxon>Mucoromycotina</taxon>
        <taxon>Mucoromycetes</taxon>
        <taxon>Mucorales</taxon>
        <taxon>Lichtheimiaceae</taxon>
        <taxon>Lichtheimia</taxon>
    </lineage>
</organism>
<evidence type="ECO:0000256" key="4">
    <source>
        <dbReference type="ARBA" id="ARBA00022491"/>
    </source>
</evidence>
<name>A0A077WED3_9FUNG</name>
<evidence type="ECO:0000256" key="6">
    <source>
        <dbReference type="ARBA" id="ARBA00022853"/>
    </source>
</evidence>
<comment type="subcellular location">
    <subcellularLocation>
        <location evidence="1">Nucleus</location>
    </subcellularLocation>
</comment>
<dbReference type="InterPro" id="IPR037138">
    <property type="entry name" value="His_deacetylse_dom_sf"/>
</dbReference>
<keyword evidence="5" id="KW-0378">Hydrolase</keyword>
<dbReference type="InterPro" id="IPR000286">
    <property type="entry name" value="HDACs"/>
</dbReference>
<dbReference type="EC" id="3.5.1.98" evidence="3"/>
<keyword evidence="6" id="KW-0156">Chromatin regulator</keyword>
<dbReference type="EMBL" id="LK023318">
    <property type="protein sequence ID" value="CDS05971.1"/>
    <property type="molecule type" value="Genomic_DNA"/>
</dbReference>
<comment type="similarity">
    <text evidence="2">Belongs to the histone deacetylase family. HD type 2 subfamily.</text>
</comment>
<dbReference type="Gene3D" id="2.30.30.140">
    <property type="match status" value="1"/>
</dbReference>
<evidence type="ECO:0000259" key="11">
    <source>
        <dbReference type="Pfam" id="PF00850"/>
    </source>
</evidence>
<evidence type="ECO:0000313" key="12">
    <source>
        <dbReference type="EMBL" id="CDS05971.1"/>
    </source>
</evidence>
<dbReference type="GO" id="GO:0040029">
    <property type="term" value="P:epigenetic regulation of gene expression"/>
    <property type="evidence" value="ECO:0007669"/>
    <property type="project" value="TreeGrafter"/>
</dbReference>
<keyword evidence="4" id="KW-0678">Repressor</keyword>
<feature type="region of interest" description="Disordered" evidence="10">
    <location>
        <begin position="1"/>
        <end position="58"/>
    </location>
</feature>
<dbReference type="GO" id="GO:0141221">
    <property type="term" value="F:histone deacetylase activity, hydrolytic mechanism"/>
    <property type="evidence" value="ECO:0007669"/>
    <property type="project" value="UniProtKB-EC"/>
</dbReference>
<evidence type="ECO:0000256" key="5">
    <source>
        <dbReference type="ARBA" id="ARBA00022801"/>
    </source>
</evidence>
<evidence type="ECO:0000256" key="3">
    <source>
        <dbReference type="ARBA" id="ARBA00012111"/>
    </source>
</evidence>
<keyword evidence="7" id="KW-0805">Transcription regulation</keyword>
<evidence type="ECO:0000256" key="10">
    <source>
        <dbReference type="SAM" id="MobiDB-lite"/>
    </source>
</evidence>
<proteinExistence type="inferred from homology"/>
<dbReference type="GO" id="GO:0000118">
    <property type="term" value="C:histone deacetylase complex"/>
    <property type="evidence" value="ECO:0007669"/>
    <property type="project" value="TreeGrafter"/>
</dbReference>
<feature type="region of interest" description="Disordered" evidence="10">
    <location>
        <begin position="276"/>
        <end position="307"/>
    </location>
</feature>
<dbReference type="SUPFAM" id="SSF54160">
    <property type="entry name" value="Chromo domain-like"/>
    <property type="match status" value="1"/>
</dbReference>
<dbReference type="InterPro" id="IPR023801">
    <property type="entry name" value="His_deacetylse_dom"/>
</dbReference>
<keyword evidence="9" id="KW-0539">Nucleus</keyword>
<dbReference type="PANTHER" id="PTHR10625">
    <property type="entry name" value="HISTONE DEACETYLASE HDAC1-RELATED"/>
    <property type="match status" value="1"/>
</dbReference>
<evidence type="ECO:0000256" key="1">
    <source>
        <dbReference type="ARBA" id="ARBA00004123"/>
    </source>
</evidence>
<dbReference type="PRINTS" id="PR01270">
    <property type="entry name" value="HDASUPER"/>
</dbReference>
<keyword evidence="8" id="KW-0804">Transcription</keyword>
<dbReference type="OrthoDB" id="424012at2759"/>